<feature type="domain" description="ABC transmembrane type-1" evidence="8">
    <location>
        <begin position="75"/>
        <end position="265"/>
    </location>
</feature>
<dbReference type="Proteomes" id="UP000293142">
    <property type="component" value="Unassembled WGS sequence"/>
</dbReference>
<dbReference type="EMBL" id="SIRE01000012">
    <property type="protein sequence ID" value="TBL77366.1"/>
    <property type="molecule type" value="Genomic_DNA"/>
</dbReference>
<keyword evidence="6 7" id="KW-0472">Membrane</keyword>
<protein>
    <submittedName>
        <fullName evidence="9">Carbohydrate ABC transporter permease</fullName>
    </submittedName>
</protein>
<organism evidence="9 10">
    <name type="scientific">Paenibacillus thalictri</name>
    <dbReference type="NCBI Taxonomy" id="2527873"/>
    <lineage>
        <taxon>Bacteria</taxon>
        <taxon>Bacillati</taxon>
        <taxon>Bacillota</taxon>
        <taxon>Bacilli</taxon>
        <taxon>Bacillales</taxon>
        <taxon>Paenibacillaceae</taxon>
        <taxon>Paenibacillus</taxon>
    </lineage>
</organism>
<dbReference type="InterPro" id="IPR035906">
    <property type="entry name" value="MetI-like_sf"/>
</dbReference>
<dbReference type="GO" id="GO:0055085">
    <property type="term" value="P:transmembrane transport"/>
    <property type="evidence" value="ECO:0007669"/>
    <property type="project" value="InterPro"/>
</dbReference>
<comment type="subcellular location">
    <subcellularLocation>
        <location evidence="1 7">Cell membrane</location>
        <topology evidence="1 7">Multi-pass membrane protein</topology>
    </subcellularLocation>
</comment>
<feature type="transmembrane region" description="Helical" evidence="7">
    <location>
        <begin position="79"/>
        <end position="100"/>
    </location>
</feature>
<dbReference type="Gene3D" id="1.10.3720.10">
    <property type="entry name" value="MetI-like"/>
    <property type="match status" value="1"/>
</dbReference>
<sequence length="281" mass="31498">MAKGGIMRLSRVKTSSLHLFLAVVSLANVLPILWMMMNAFKAEEEFSVNPMGLPKMWDFSNFSKAWQVAHLGTYFWNSLYVTIASILLTVLLGALASYFIARFEFKWSKWVYGLFVIGMTIPIHATLVPIFILMKKLGILNTHLSLVLPYTAFHLSITIFILVGFMKSFPKDIEESAIIDGSGAYRIFWSIILPMTRPALATVVIINFIYNWNEFLFALVLISKNGLKTLPLGLANFAGTEMKFQTMQMAALTMALLPVVAFYLMLEKQLVQGMTAGAVKG</sequence>
<keyword evidence="5 7" id="KW-1133">Transmembrane helix</keyword>
<dbReference type="GO" id="GO:0005886">
    <property type="term" value="C:plasma membrane"/>
    <property type="evidence" value="ECO:0007669"/>
    <property type="project" value="UniProtKB-SubCell"/>
</dbReference>
<feature type="transmembrane region" description="Helical" evidence="7">
    <location>
        <begin position="146"/>
        <end position="166"/>
    </location>
</feature>
<dbReference type="AlphaFoldDB" id="A0A4Q9DQ50"/>
<keyword evidence="10" id="KW-1185">Reference proteome</keyword>
<comment type="caution">
    <text evidence="9">The sequence shown here is derived from an EMBL/GenBank/DDBJ whole genome shotgun (WGS) entry which is preliminary data.</text>
</comment>
<feature type="transmembrane region" description="Helical" evidence="7">
    <location>
        <begin position="187"/>
        <end position="210"/>
    </location>
</feature>
<evidence type="ECO:0000256" key="6">
    <source>
        <dbReference type="ARBA" id="ARBA00023136"/>
    </source>
</evidence>
<evidence type="ECO:0000256" key="2">
    <source>
        <dbReference type="ARBA" id="ARBA00022448"/>
    </source>
</evidence>
<evidence type="ECO:0000259" key="8">
    <source>
        <dbReference type="PROSITE" id="PS50928"/>
    </source>
</evidence>
<dbReference type="Pfam" id="PF00528">
    <property type="entry name" value="BPD_transp_1"/>
    <property type="match status" value="1"/>
</dbReference>
<evidence type="ECO:0000256" key="1">
    <source>
        <dbReference type="ARBA" id="ARBA00004651"/>
    </source>
</evidence>
<evidence type="ECO:0000256" key="4">
    <source>
        <dbReference type="ARBA" id="ARBA00022692"/>
    </source>
</evidence>
<gene>
    <name evidence="9" type="ORF">EYB31_17980</name>
</gene>
<dbReference type="SUPFAM" id="SSF161098">
    <property type="entry name" value="MetI-like"/>
    <property type="match status" value="1"/>
</dbReference>
<feature type="transmembrane region" description="Helical" evidence="7">
    <location>
        <begin position="17"/>
        <end position="37"/>
    </location>
</feature>
<dbReference type="OrthoDB" id="187395at2"/>
<reference evidence="9 10" key="1">
    <citation type="submission" date="2019-02" db="EMBL/GenBank/DDBJ databases">
        <title>Paenibacillus sp. nov., isolated from surface-sterilized tissue of Thalictrum simplex L.</title>
        <authorList>
            <person name="Tuo L."/>
        </authorList>
    </citation>
    <scope>NUCLEOTIDE SEQUENCE [LARGE SCALE GENOMIC DNA]</scope>
    <source>
        <strain evidence="9 10">N2SHLJ1</strain>
    </source>
</reference>
<evidence type="ECO:0000256" key="7">
    <source>
        <dbReference type="RuleBase" id="RU363032"/>
    </source>
</evidence>
<keyword evidence="2 7" id="KW-0813">Transport</keyword>
<feature type="transmembrane region" description="Helical" evidence="7">
    <location>
        <begin position="112"/>
        <end position="134"/>
    </location>
</feature>
<dbReference type="InterPro" id="IPR000515">
    <property type="entry name" value="MetI-like"/>
</dbReference>
<keyword evidence="4 7" id="KW-0812">Transmembrane</keyword>
<dbReference type="PANTHER" id="PTHR43744:SF12">
    <property type="entry name" value="ABC TRANSPORTER PERMEASE PROTEIN MG189-RELATED"/>
    <property type="match status" value="1"/>
</dbReference>
<proteinExistence type="inferred from homology"/>
<evidence type="ECO:0000256" key="3">
    <source>
        <dbReference type="ARBA" id="ARBA00022475"/>
    </source>
</evidence>
<evidence type="ECO:0000256" key="5">
    <source>
        <dbReference type="ARBA" id="ARBA00022989"/>
    </source>
</evidence>
<accession>A0A4Q9DQ50</accession>
<keyword evidence="3" id="KW-1003">Cell membrane</keyword>
<evidence type="ECO:0000313" key="10">
    <source>
        <dbReference type="Proteomes" id="UP000293142"/>
    </source>
</evidence>
<dbReference type="CDD" id="cd06261">
    <property type="entry name" value="TM_PBP2"/>
    <property type="match status" value="1"/>
</dbReference>
<comment type="similarity">
    <text evidence="7">Belongs to the binding-protein-dependent transport system permease family.</text>
</comment>
<dbReference type="PANTHER" id="PTHR43744">
    <property type="entry name" value="ABC TRANSPORTER PERMEASE PROTEIN MG189-RELATED-RELATED"/>
    <property type="match status" value="1"/>
</dbReference>
<name>A0A4Q9DQ50_9BACL</name>
<evidence type="ECO:0000313" key="9">
    <source>
        <dbReference type="EMBL" id="TBL77366.1"/>
    </source>
</evidence>
<dbReference type="PROSITE" id="PS50928">
    <property type="entry name" value="ABC_TM1"/>
    <property type="match status" value="1"/>
</dbReference>
<feature type="transmembrane region" description="Helical" evidence="7">
    <location>
        <begin position="249"/>
        <end position="266"/>
    </location>
</feature>